<gene>
    <name evidence="3" type="ORF">G9H71_10385</name>
</gene>
<dbReference type="PANTHER" id="PTHR43156">
    <property type="entry name" value="STAGE II SPORULATION PROTEIN E-RELATED"/>
    <property type="match status" value="1"/>
</dbReference>
<dbReference type="InterPro" id="IPR036457">
    <property type="entry name" value="PPM-type-like_dom_sf"/>
</dbReference>
<dbReference type="SUPFAM" id="SSF55781">
    <property type="entry name" value="GAF domain-like"/>
    <property type="match status" value="1"/>
</dbReference>
<dbReference type="SMART" id="SM00331">
    <property type="entry name" value="PP2C_SIG"/>
    <property type="match status" value="1"/>
</dbReference>
<reference evidence="3 4" key="1">
    <citation type="submission" date="2020-03" db="EMBL/GenBank/DDBJ databases">
        <title>Two novel Motilibacter sp.</title>
        <authorList>
            <person name="Liu S."/>
        </authorList>
    </citation>
    <scope>NUCLEOTIDE SEQUENCE [LARGE SCALE GENOMIC DNA]</scope>
    <source>
        <strain evidence="3 4">E257</strain>
    </source>
</reference>
<organism evidence="3 4">
    <name type="scientific">Motilibacter deserti</name>
    <dbReference type="NCBI Taxonomy" id="2714956"/>
    <lineage>
        <taxon>Bacteria</taxon>
        <taxon>Bacillati</taxon>
        <taxon>Actinomycetota</taxon>
        <taxon>Actinomycetes</taxon>
        <taxon>Motilibacterales</taxon>
        <taxon>Motilibacteraceae</taxon>
        <taxon>Motilibacter</taxon>
    </lineage>
</organism>
<protein>
    <submittedName>
        <fullName evidence="3">Serine/threonine-protein phosphatase</fullName>
    </submittedName>
</protein>
<evidence type="ECO:0000259" key="2">
    <source>
        <dbReference type="SMART" id="SM00331"/>
    </source>
</evidence>
<dbReference type="PANTHER" id="PTHR43156:SF2">
    <property type="entry name" value="STAGE II SPORULATION PROTEIN E"/>
    <property type="match status" value="1"/>
</dbReference>
<dbReference type="Proteomes" id="UP000800981">
    <property type="component" value="Unassembled WGS sequence"/>
</dbReference>
<dbReference type="InterPro" id="IPR001932">
    <property type="entry name" value="PPM-type_phosphatase-like_dom"/>
</dbReference>
<sequence length="427" mass="44778">MTSTHDVDISALLTAAEDASPSAAVAAAAEELARALGTGHVSFLIADAAGNALLDHVDDAQRFDLNRTVPGRAWREQELLVDPREERAYVPVTVRGDALGVLAVDLPEDDGRDRPLPPDGAEEASESAQRLDKSLAEQLRAVAHALGYVLVANQRHTDAYETAMRSSDFTLAMEIQRRLLPGAFVCEGGAFSLAGWLEPSASAGGDTFDYIASADRLTVSITDAVGHDMNAALLATLTVGALRNARRAGASLGEQAATAHRVLAEHASEEQFVSGILLEVDLTTAAGSEGQADDGGKEAARATVVNAGHPPALLLREGEVTSVAQAADPPFGLGSGSFTIQELELRPGDRLLLITDGMCERSASAFDLPAFLRDSADRHPRNVAQDLSKAFLEVVGDDIEDDATLLLLEWHGGTTARSTSSGADTSG</sequence>
<keyword evidence="1" id="KW-0378">Hydrolase</keyword>
<keyword evidence="4" id="KW-1185">Reference proteome</keyword>
<evidence type="ECO:0000313" key="3">
    <source>
        <dbReference type="EMBL" id="NHC14189.1"/>
    </source>
</evidence>
<dbReference type="InterPro" id="IPR052016">
    <property type="entry name" value="Bact_Sigma-Reg"/>
</dbReference>
<evidence type="ECO:0000313" key="4">
    <source>
        <dbReference type="Proteomes" id="UP000800981"/>
    </source>
</evidence>
<dbReference type="EMBL" id="JAANNP010000004">
    <property type="protein sequence ID" value="NHC14189.1"/>
    <property type="molecule type" value="Genomic_DNA"/>
</dbReference>
<feature type="domain" description="PPM-type phosphatase" evidence="2">
    <location>
        <begin position="193"/>
        <end position="410"/>
    </location>
</feature>
<name>A0ABX0GX41_9ACTN</name>
<comment type="caution">
    <text evidence="3">The sequence shown here is derived from an EMBL/GenBank/DDBJ whole genome shotgun (WGS) entry which is preliminary data.</text>
</comment>
<accession>A0ABX0GX41</accession>
<dbReference type="Pfam" id="PF07228">
    <property type="entry name" value="SpoIIE"/>
    <property type="match status" value="2"/>
</dbReference>
<evidence type="ECO:0000256" key="1">
    <source>
        <dbReference type="ARBA" id="ARBA00022801"/>
    </source>
</evidence>
<dbReference type="Gene3D" id="3.60.40.10">
    <property type="entry name" value="PPM-type phosphatase domain"/>
    <property type="match status" value="1"/>
</dbReference>
<proteinExistence type="predicted"/>
<dbReference type="SUPFAM" id="SSF81606">
    <property type="entry name" value="PP2C-like"/>
    <property type="match status" value="1"/>
</dbReference>
<dbReference type="RefSeq" id="WP_166281445.1">
    <property type="nucleotide sequence ID" value="NZ_JAANNP010000004.1"/>
</dbReference>